<accession>A0A1F6NK03</accession>
<protein>
    <submittedName>
        <fullName evidence="2">Uncharacterized protein</fullName>
    </submittedName>
</protein>
<name>A0A1F6NK03_9BACT</name>
<sequence>MKKKIFFAFAVVILLVATGYYIYSKEVKMNENNSGNNLQTTENPFENLSIPEEMDEATKAVMQVKIDNTKVMYNEKPDIWETWIAIGNLKVILRDYEGAIDAFRQSVILQSNNILGYRNMAEVYKNNLKDYESAKEYYRLAIELNPGDPELYIALALIEEYQLKDLASAEETYLNGLNATHNSFEILNRALTFYKNNGNIDMAEEMQKRIKELYPDTPAAQEISI</sequence>
<dbReference type="InterPro" id="IPR019734">
    <property type="entry name" value="TPR_rpt"/>
</dbReference>
<comment type="caution">
    <text evidence="2">The sequence shown here is derived from an EMBL/GenBank/DDBJ whole genome shotgun (WGS) entry which is preliminary data.</text>
</comment>
<proteinExistence type="predicted"/>
<organism evidence="2 3">
    <name type="scientific">Candidatus Magasanikbacteria bacterium RIFOXYB1_FULL_40_15</name>
    <dbReference type="NCBI Taxonomy" id="1798697"/>
    <lineage>
        <taxon>Bacteria</taxon>
        <taxon>Candidatus Magasanikiibacteriota</taxon>
    </lineage>
</organism>
<gene>
    <name evidence="2" type="ORF">A2373_02935</name>
</gene>
<dbReference type="PANTHER" id="PTHR12558">
    <property type="entry name" value="CELL DIVISION CYCLE 16,23,27"/>
    <property type="match status" value="1"/>
</dbReference>
<evidence type="ECO:0000256" key="1">
    <source>
        <dbReference type="PROSITE-ProRule" id="PRU00339"/>
    </source>
</evidence>
<evidence type="ECO:0000313" key="3">
    <source>
        <dbReference type="Proteomes" id="UP000176300"/>
    </source>
</evidence>
<dbReference type="PROSITE" id="PS50005">
    <property type="entry name" value="TPR"/>
    <property type="match status" value="1"/>
</dbReference>
<dbReference type="Proteomes" id="UP000176300">
    <property type="component" value="Unassembled WGS sequence"/>
</dbReference>
<reference evidence="2 3" key="1">
    <citation type="journal article" date="2016" name="Nat. Commun.">
        <title>Thousands of microbial genomes shed light on interconnected biogeochemical processes in an aquifer system.</title>
        <authorList>
            <person name="Anantharaman K."/>
            <person name="Brown C.T."/>
            <person name="Hug L.A."/>
            <person name="Sharon I."/>
            <person name="Castelle C.J."/>
            <person name="Probst A.J."/>
            <person name="Thomas B.C."/>
            <person name="Singh A."/>
            <person name="Wilkins M.J."/>
            <person name="Karaoz U."/>
            <person name="Brodie E.L."/>
            <person name="Williams K.H."/>
            <person name="Hubbard S.S."/>
            <person name="Banfield J.F."/>
        </authorList>
    </citation>
    <scope>NUCLEOTIDE SEQUENCE [LARGE SCALE GENOMIC DNA]</scope>
</reference>
<feature type="repeat" description="TPR" evidence="1">
    <location>
        <begin position="80"/>
        <end position="113"/>
    </location>
</feature>
<dbReference type="AlphaFoldDB" id="A0A1F6NK03"/>
<dbReference type="SUPFAM" id="SSF48452">
    <property type="entry name" value="TPR-like"/>
    <property type="match status" value="1"/>
</dbReference>
<evidence type="ECO:0000313" key="2">
    <source>
        <dbReference type="EMBL" id="OGH84080.1"/>
    </source>
</evidence>
<dbReference type="STRING" id="1798697.A2373_02935"/>
<dbReference type="EMBL" id="MFQS01000003">
    <property type="protein sequence ID" value="OGH84080.1"/>
    <property type="molecule type" value="Genomic_DNA"/>
</dbReference>
<dbReference type="PANTHER" id="PTHR12558:SF13">
    <property type="entry name" value="CELL DIVISION CYCLE PROTEIN 27 HOMOLOG"/>
    <property type="match status" value="1"/>
</dbReference>
<dbReference type="InterPro" id="IPR011990">
    <property type="entry name" value="TPR-like_helical_dom_sf"/>
</dbReference>
<keyword evidence="1" id="KW-0802">TPR repeat</keyword>
<dbReference type="Pfam" id="PF13181">
    <property type="entry name" value="TPR_8"/>
    <property type="match status" value="2"/>
</dbReference>
<dbReference type="Gene3D" id="1.25.40.10">
    <property type="entry name" value="Tetratricopeptide repeat domain"/>
    <property type="match status" value="1"/>
</dbReference>
<dbReference type="SMART" id="SM00028">
    <property type="entry name" value="TPR"/>
    <property type="match status" value="2"/>
</dbReference>